<organism evidence="2 3">
    <name type="scientific">Caryophanon latum</name>
    <dbReference type="NCBI Taxonomy" id="33977"/>
    <lineage>
        <taxon>Bacteria</taxon>
        <taxon>Bacillati</taxon>
        <taxon>Bacillota</taxon>
        <taxon>Bacilli</taxon>
        <taxon>Bacillales</taxon>
        <taxon>Caryophanaceae</taxon>
        <taxon>Caryophanon</taxon>
    </lineage>
</organism>
<dbReference type="InterPro" id="IPR000160">
    <property type="entry name" value="GGDEF_dom"/>
</dbReference>
<dbReference type="Pfam" id="PF08447">
    <property type="entry name" value="PAS_3"/>
    <property type="match status" value="1"/>
</dbReference>
<proteinExistence type="predicted"/>
<dbReference type="InterPro" id="IPR050469">
    <property type="entry name" value="Diguanylate_Cyclase"/>
</dbReference>
<dbReference type="PANTHER" id="PTHR45138:SF9">
    <property type="entry name" value="DIGUANYLATE CYCLASE DGCM-RELATED"/>
    <property type="match status" value="1"/>
</dbReference>
<dbReference type="OrthoDB" id="9759607at2"/>
<evidence type="ECO:0000313" key="2">
    <source>
        <dbReference type="EMBL" id="OCS93453.1"/>
    </source>
</evidence>
<dbReference type="GO" id="GO:1902201">
    <property type="term" value="P:negative regulation of bacterial-type flagellum-dependent cell motility"/>
    <property type="evidence" value="ECO:0007669"/>
    <property type="project" value="TreeGrafter"/>
</dbReference>
<dbReference type="NCBIfam" id="TIGR00254">
    <property type="entry name" value="GGDEF"/>
    <property type="match status" value="1"/>
</dbReference>
<dbReference type="CDD" id="cd01949">
    <property type="entry name" value="GGDEF"/>
    <property type="match status" value="1"/>
</dbReference>
<accession>A0A1C0Z238</accession>
<dbReference type="InterPro" id="IPR013655">
    <property type="entry name" value="PAS_fold_3"/>
</dbReference>
<comment type="caution">
    <text evidence="2">The sequence shown here is derived from an EMBL/GenBank/DDBJ whole genome shotgun (WGS) entry which is preliminary data.</text>
</comment>
<dbReference type="PANTHER" id="PTHR45138">
    <property type="entry name" value="REGULATORY COMPONENTS OF SENSORY TRANSDUCTION SYSTEM"/>
    <property type="match status" value="1"/>
</dbReference>
<dbReference type="SUPFAM" id="SSF55073">
    <property type="entry name" value="Nucleotide cyclase"/>
    <property type="match status" value="1"/>
</dbReference>
<evidence type="ECO:0000259" key="1">
    <source>
        <dbReference type="PROSITE" id="PS50887"/>
    </source>
</evidence>
<dbReference type="GO" id="GO:0005886">
    <property type="term" value="C:plasma membrane"/>
    <property type="evidence" value="ECO:0007669"/>
    <property type="project" value="TreeGrafter"/>
</dbReference>
<gene>
    <name evidence="2" type="ORF">A6K76_05295</name>
</gene>
<dbReference type="Gene3D" id="3.30.450.20">
    <property type="entry name" value="PAS domain"/>
    <property type="match status" value="1"/>
</dbReference>
<dbReference type="RefSeq" id="WP_066461705.1">
    <property type="nucleotide sequence ID" value="NZ_MATO01000008.1"/>
</dbReference>
<dbReference type="InterPro" id="IPR029787">
    <property type="entry name" value="Nucleotide_cyclase"/>
</dbReference>
<dbReference type="PROSITE" id="PS50887">
    <property type="entry name" value="GGDEF"/>
    <property type="match status" value="1"/>
</dbReference>
<dbReference type="Pfam" id="PF00990">
    <property type="entry name" value="GGDEF"/>
    <property type="match status" value="1"/>
</dbReference>
<sequence>MITSAIALIGCTCSVICFAKWQRTKHMLVATQQLLQTTEQTTDFLFYCELFPKQRYKYLSKGFYTFFGEECAKRHIEAPVETYLQCIHPDDMPLVMRKLEGTADYSKPFFIRFRTQQGTYRWFEEYATPTFHKGRLVALKGIYRDVHERILLQKRLEHKVMHDPLTSAKNRTFFEEQLSELNGEPQLSCGIIICDLDDLKTINDTEGHKSGDQYIQQSARLLLKIIGAHGHVCRIGGDEFAIVCKNLTRDQLQQYIQKIESAIIVHNEQTAQQISMSIGYSYTTCSYGIVEDVFKQADEAMYVQKARRKRKV</sequence>
<dbReference type="SMART" id="SM00267">
    <property type="entry name" value="GGDEF"/>
    <property type="match status" value="1"/>
</dbReference>
<dbReference type="Gene3D" id="3.30.70.270">
    <property type="match status" value="1"/>
</dbReference>
<dbReference type="AlphaFoldDB" id="A0A1C0Z238"/>
<reference evidence="2 3" key="1">
    <citation type="submission" date="2016-07" db="EMBL/GenBank/DDBJ databases">
        <title>Caryophanon latum genome sequencing.</title>
        <authorList>
            <person name="Verma A."/>
            <person name="Pal Y."/>
            <person name="Krishnamurthi S."/>
        </authorList>
    </citation>
    <scope>NUCLEOTIDE SEQUENCE [LARGE SCALE GENOMIC DNA]</scope>
    <source>
        <strain evidence="2 3">DSM 14151</strain>
    </source>
</reference>
<dbReference type="GO" id="GO:0052621">
    <property type="term" value="F:diguanylate cyclase activity"/>
    <property type="evidence" value="ECO:0007669"/>
    <property type="project" value="TreeGrafter"/>
</dbReference>
<dbReference type="InterPro" id="IPR043128">
    <property type="entry name" value="Rev_trsase/Diguanyl_cyclase"/>
</dbReference>
<name>A0A1C0Z238_9BACL</name>
<feature type="domain" description="GGDEF" evidence="1">
    <location>
        <begin position="187"/>
        <end position="312"/>
    </location>
</feature>
<dbReference type="GO" id="GO:0043709">
    <property type="term" value="P:cell adhesion involved in single-species biofilm formation"/>
    <property type="evidence" value="ECO:0007669"/>
    <property type="project" value="TreeGrafter"/>
</dbReference>
<dbReference type="SUPFAM" id="SSF55785">
    <property type="entry name" value="PYP-like sensor domain (PAS domain)"/>
    <property type="match status" value="1"/>
</dbReference>
<dbReference type="EMBL" id="MATO01000008">
    <property type="protein sequence ID" value="OCS93453.1"/>
    <property type="molecule type" value="Genomic_DNA"/>
</dbReference>
<dbReference type="InterPro" id="IPR035965">
    <property type="entry name" value="PAS-like_dom_sf"/>
</dbReference>
<keyword evidence="3" id="KW-1185">Reference proteome</keyword>
<evidence type="ECO:0000313" key="3">
    <source>
        <dbReference type="Proteomes" id="UP000093482"/>
    </source>
</evidence>
<dbReference type="Proteomes" id="UP000093482">
    <property type="component" value="Unassembled WGS sequence"/>
</dbReference>
<protein>
    <recommendedName>
        <fullName evidence="1">GGDEF domain-containing protein</fullName>
    </recommendedName>
</protein>